<feature type="signal peptide" evidence="1">
    <location>
        <begin position="1"/>
        <end position="17"/>
    </location>
</feature>
<dbReference type="EMBL" id="BPVZ01000059">
    <property type="protein sequence ID" value="GKV22088.1"/>
    <property type="molecule type" value="Genomic_DNA"/>
</dbReference>
<organism evidence="2 3">
    <name type="scientific">Rubroshorea leprosula</name>
    <dbReference type="NCBI Taxonomy" id="152421"/>
    <lineage>
        <taxon>Eukaryota</taxon>
        <taxon>Viridiplantae</taxon>
        <taxon>Streptophyta</taxon>
        <taxon>Embryophyta</taxon>
        <taxon>Tracheophyta</taxon>
        <taxon>Spermatophyta</taxon>
        <taxon>Magnoliopsida</taxon>
        <taxon>eudicotyledons</taxon>
        <taxon>Gunneridae</taxon>
        <taxon>Pentapetalae</taxon>
        <taxon>rosids</taxon>
        <taxon>malvids</taxon>
        <taxon>Malvales</taxon>
        <taxon>Dipterocarpaceae</taxon>
        <taxon>Rubroshorea</taxon>
    </lineage>
</organism>
<evidence type="ECO:0000313" key="2">
    <source>
        <dbReference type="EMBL" id="GKV22088.1"/>
    </source>
</evidence>
<dbReference type="Proteomes" id="UP001054252">
    <property type="component" value="Unassembled WGS sequence"/>
</dbReference>
<reference evidence="2 3" key="1">
    <citation type="journal article" date="2021" name="Commun. Biol.">
        <title>The genome of Shorea leprosula (Dipterocarpaceae) highlights the ecological relevance of drought in aseasonal tropical rainforests.</title>
        <authorList>
            <person name="Ng K.K.S."/>
            <person name="Kobayashi M.J."/>
            <person name="Fawcett J.A."/>
            <person name="Hatakeyama M."/>
            <person name="Paape T."/>
            <person name="Ng C.H."/>
            <person name="Ang C.C."/>
            <person name="Tnah L.H."/>
            <person name="Lee C.T."/>
            <person name="Nishiyama T."/>
            <person name="Sese J."/>
            <person name="O'Brien M.J."/>
            <person name="Copetti D."/>
            <person name="Mohd Noor M.I."/>
            <person name="Ong R.C."/>
            <person name="Putra M."/>
            <person name="Sireger I.Z."/>
            <person name="Indrioko S."/>
            <person name="Kosugi Y."/>
            <person name="Izuno A."/>
            <person name="Isagi Y."/>
            <person name="Lee S.L."/>
            <person name="Shimizu K.K."/>
        </authorList>
    </citation>
    <scope>NUCLEOTIDE SEQUENCE [LARGE SCALE GENOMIC DNA]</scope>
    <source>
        <strain evidence="2">214</strain>
    </source>
</reference>
<comment type="caution">
    <text evidence="2">The sequence shown here is derived from an EMBL/GenBank/DDBJ whole genome shotgun (WGS) entry which is preliminary data.</text>
</comment>
<name>A0AAV5KC04_9ROSI</name>
<accession>A0AAV5KC04</accession>
<proteinExistence type="predicted"/>
<dbReference type="AlphaFoldDB" id="A0AAV5KC04"/>
<evidence type="ECO:0000256" key="1">
    <source>
        <dbReference type="SAM" id="SignalP"/>
    </source>
</evidence>
<feature type="chain" id="PRO_5043686053" evidence="1">
    <location>
        <begin position="18"/>
        <end position="69"/>
    </location>
</feature>
<protein>
    <submittedName>
        <fullName evidence="2">Uncharacterized protein</fullName>
    </submittedName>
</protein>
<evidence type="ECO:0000313" key="3">
    <source>
        <dbReference type="Proteomes" id="UP001054252"/>
    </source>
</evidence>
<sequence length="69" mass="7840">MQWLVGWLLLLVVSSWGFNPKSGEHFTSLNDSLNEARGPSGHWAAWWSSDAAIWHPSSCVIYYLMPSNF</sequence>
<keyword evidence="3" id="KW-1185">Reference proteome</keyword>
<keyword evidence="1" id="KW-0732">Signal</keyword>
<gene>
    <name evidence="2" type="ORF">SLEP1_g31987</name>
</gene>